<dbReference type="PROSITE" id="PS50280">
    <property type="entry name" value="SET"/>
    <property type="match status" value="1"/>
</dbReference>
<evidence type="ECO:0000259" key="6">
    <source>
        <dbReference type="PROSITE" id="PS50280"/>
    </source>
</evidence>
<dbReference type="SUPFAM" id="SSF82199">
    <property type="entry name" value="SET domain"/>
    <property type="match status" value="1"/>
</dbReference>
<dbReference type="InterPro" id="IPR046341">
    <property type="entry name" value="SET_dom_sf"/>
</dbReference>
<accession>A0A152A4H7</accession>
<dbReference type="InParanoid" id="A0A152A4H7"/>
<evidence type="ECO:0000256" key="2">
    <source>
        <dbReference type="ARBA" id="ARBA00022723"/>
    </source>
</evidence>
<dbReference type="InterPro" id="IPR050869">
    <property type="entry name" value="H3K4_H4K5_MeTrfase"/>
</dbReference>
<dbReference type="AlphaFoldDB" id="A0A152A4H7"/>
<dbReference type="Gene3D" id="2.170.270.10">
    <property type="entry name" value="SET domain"/>
    <property type="match status" value="1"/>
</dbReference>
<reference evidence="8 9" key="1">
    <citation type="submission" date="2015-12" db="EMBL/GenBank/DDBJ databases">
        <title>Dictyostelia acquired genes for synthesis and detection of signals that induce cell-type specialization by lateral gene transfer from prokaryotes.</title>
        <authorList>
            <person name="Gloeckner G."/>
            <person name="Schaap P."/>
        </authorList>
    </citation>
    <scope>NUCLEOTIDE SEQUENCE [LARGE SCALE GENOMIC DNA]</scope>
    <source>
        <strain evidence="8 9">TK</strain>
    </source>
</reference>
<keyword evidence="4" id="KW-0862">Zinc</keyword>
<dbReference type="STRING" id="361077.A0A152A4H7"/>
<dbReference type="PANTHER" id="PTHR12197">
    <property type="entry name" value="HISTONE-LYSINE N-METHYLTRANSFERASE SMYD"/>
    <property type="match status" value="1"/>
</dbReference>
<dbReference type="Gene3D" id="6.10.140.2220">
    <property type="match status" value="1"/>
</dbReference>
<keyword evidence="2" id="KW-0479">Metal-binding</keyword>
<dbReference type="Pfam" id="PF00856">
    <property type="entry name" value="SET"/>
    <property type="match status" value="1"/>
</dbReference>
<dbReference type="OrthoDB" id="265717at2759"/>
<evidence type="ECO:0000256" key="4">
    <source>
        <dbReference type="ARBA" id="ARBA00022833"/>
    </source>
</evidence>
<feature type="domain" description="SET" evidence="6">
    <location>
        <begin position="32"/>
        <end position="265"/>
    </location>
</feature>
<protein>
    <recommendedName>
        <fullName evidence="10">SET domain-containing protein</fullName>
    </recommendedName>
</protein>
<name>A0A152A4H7_TIELA</name>
<evidence type="ECO:0000313" key="9">
    <source>
        <dbReference type="Proteomes" id="UP000076078"/>
    </source>
</evidence>
<proteinExistence type="predicted"/>
<dbReference type="InterPro" id="IPR001214">
    <property type="entry name" value="SET_dom"/>
</dbReference>
<sequence>MSSQIPMNKPLIRNDRNQYLMNEINNKFIDKSKFELVEIENKGLGYISKKEYKFGELIGTFHPYSQSITKNDENVCDECYKSSIMNRLPSFKTCGKCHYTFYCSTECQRKSWNKWHKVECPLIQRVKKVNGQLDSHSLRTILLVSRMIIRARIEGDAILNIIDQLYSHSNDLSSYQDLNYTKIANGVVLFLQDLPNKLDIYKEYVMKAPVNSLGIMDDGIGLYPEFSFFNHSCVPNASTLFIGNVLQLRAVKHIHIGDEITFSYVINELSHSEKRSDLQESFKFNCTCTKCQEFLKSKSLEKYYLCRHCKIGRVDATEHMGEISCSPCTHCKSSNQDFKYYEDLSEKFMLKYERTLETHNHLTVNLLQQYTSIFHPSDPMINQVILNIDPTSDKIISDCISNRILPQSIGRYDQKFGILAIEISRYCQVMGLNKLAIEFLDIAKKSLISNHPYYVEIISDLSHLSLGLINRGIFNHISQNYCNSLSIQENEKMSDSYFKKLNKHMENPNCMLKKIKKFGCISREYRSDLLIPGLANIEELYLSYMYTINILPKISELFPILRVLVCDLAMASERDFSRITGLQKMPPLNKLFIRLFSWRDEIKRIFTLIERTIRDLSINIRFSNTEHQDSFDQFLKSYATNNLLHLSVTSSQMKIDGSILKNQVSSLTFLEIIGDCVKYKELIEFLNLSNFIRSLYLFIDDIDILNQFLPLLNQKPNIKNVDLCIIFPLNSLDDDIQETPITTTTATTTEIEKWVQLDHVYSFTLRSTNTTLNNFLRANCNAPSLRRLSLSHVLYDNMIYCPNASEELISFLQGSHQVSYLELEINTGEISPKSSEQLSTFLSQCKSLKDLVLNIVNCKNIEQKKYNPFETLLCSKLHESDLEYITIVDYNLLLNSFTFNSTKFHPKLPFKIMNKDDTISYHYDRNGIHYSKKPKSKLLSKLFK</sequence>
<dbReference type="Pfam" id="PF01753">
    <property type="entry name" value="zf-MYND"/>
    <property type="match status" value="1"/>
</dbReference>
<dbReference type="SMART" id="SM00317">
    <property type="entry name" value="SET"/>
    <property type="match status" value="1"/>
</dbReference>
<comment type="caution">
    <text evidence="8">The sequence shown here is derived from an EMBL/GenBank/DDBJ whole genome shotgun (WGS) entry which is preliminary data.</text>
</comment>
<dbReference type="PROSITE" id="PS50865">
    <property type="entry name" value="ZF_MYND_2"/>
    <property type="match status" value="1"/>
</dbReference>
<evidence type="ECO:0000259" key="7">
    <source>
        <dbReference type="PROSITE" id="PS50865"/>
    </source>
</evidence>
<keyword evidence="3 5" id="KW-0863">Zinc-finger</keyword>
<dbReference type="GO" id="GO:0008270">
    <property type="term" value="F:zinc ion binding"/>
    <property type="evidence" value="ECO:0007669"/>
    <property type="project" value="UniProtKB-KW"/>
</dbReference>
<dbReference type="EMBL" id="LODT01000011">
    <property type="protein sequence ID" value="KYR01136.1"/>
    <property type="molecule type" value="Genomic_DNA"/>
</dbReference>
<dbReference type="Gene3D" id="1.10.220.160">
    <property type="match status" value="1"/>
</dbReference>
<dbReference type="Proteomes" id="UP000076078">
    <property type="component" value="Unassembled WGS sequence"/>
</dbReference>
<dbReference type="PANTHER" id="PTHR12197:SF251">
    <property type="entry name" value="EG:BACR7C10.4 PROTEIN"/>
    <property type="match status" value="1"/>
</dbReference>
<dbReference type="OMA" id="MYTINIL"/>
<evidence type="ECO:0000256" key="3">
    <source>
        <dbReference type="ARBA" id="ARBA00022771"/>
    </source>
</evidence>
<dbReference type="SUPFAM" id="SSF144232">
    <property type="entry name" value="HIT/MYND zinc finger-like"/>
    <property type="match status" value="1"/>
</dbReference>
<dbReference type="InterPro" id="IPR002893">
    <property type="entry name" value="Znf_MYND"/>
</dbReference>
<dbReference type="GO" id="GO:0005634">
    <property type="term" value="C:nucleus"/>
    <property type="evidence" value="ECO:0007669"/>
    <property type="project" value="TreeGrafter"/>
</dbReference>
<feature type="domain" description="MYND-type" evidence="7">
    <location>
        <begin position="76"/>
        <end position="120"/>
    </location>
</feature>
<gene>
    <name evidence="8" type="ORF">DLAC_02240</name>
</gene>
<evidence type="ECO:0008006" key="10">
    <source>
        <dbReference type="Google" id="ProtNLM"/>
    </source>
</evidence>
<organism evidence="8 9">
    <name type="scientific">Tieghemostelium lacteum</name>
    <name type="common">Slime mold</name>
    <name type="synonym">Dictyostelium lacteum</name>
    <dbReference type="NCBI Taxonomy" id="361077"/>
    <lineage>
        <taxon>Eukaryota</taxon>
        <taxon>Amoebozoa</taxon>
        <taxon>Evosea</taxon>
        <taxon>Eumycetozoa</taxon>
        <taxon>Dictyostelia</taxon>
        <taxon>Dictyosteliales</taxon>
        <taxon>Raperosteliaceae</taxon>
        <taxon>Tieghemostelium</taxon>
    </lineage>
</organism>
<keyword evidence="9" id="KW-1185">Reference proteome</keyword>
<comment type="function">
    <text evidence="1">Probable methyltransferase.</text>
</comment>
<evidence type="ECO:0000313" key="8">
    <source>
        <dbReference type="EMBL" id="KYR01136.1"/>
    </source>
</evidence>
<evidence type="ECO:0000256" key="5">
    <source>
        <dbReference type="PROSITE-ProRule" id="PRU00134"/>
    </source>
</evidence>
<dbReference type="PROSITE" id="PS01360">
    <property type="entry name" value="ZF_MYND_1"/>
    <property type="match status" value="1"/>
</dbReference>
<evidence type="ECO:0000256" key="1">
    <source>
        <dbReference type="ARBA" id="ARBA00004038"/>
    </source>
</evidence>